<evidence type="ECO:0000259" key="6">
    <source>
        <dbReference type="Pfam" id="PF01490"/>
    </source>
</evidence>
<dbReference type="Pfam" id="PF01490">
    <property type="entry name" value="Aa_trans"/>
    <property type="match status" value="1"/>
</dbReference>
<dbReference type="EMBL" id="JNBR01000081">
    <property type="protein sequence ID" value="OQR98708.1"/>
    <property type="molecule type" value="Genomic_DNA"/>
</dbReference>
<feature type="transmembrane region" description="Helical" evidence="5">
    <location>
        <begin position="343"/>
        <end position="371"/>
    </location>
</feature>
<dbReference type="PANTHER" id="PTHR16189:SF13">
    <property type="entry name" value="AMINO ACID TRANSPORTER TRANSMEMBRANE DOMAIN-CONTAINING PROTEIN"/>
    <property type="match status" value="1"/>
</dbReference>
<feature type="transmembrane region" description="Helical" evidence="5">
    <location>
        <begin position="50"/>
        <end position="74"/>
    </location>
</feature>
<evidence type="ECO:0000313" key="7">
    <source>
        <dbReference type="EMBL" id="OQR98708.1"/>
    </source>
</evidence>
<feature type="transmembrane region" description="Helical" evidence="5">
    <location>
        <begin position="464"/>
        <end position="484"/>
    </location>
</feature>
<gene>
    <name evidence="7" type="ORF">ACHHYP_08273</name>
</gene>
<accession>A0A1V9ZL39</accession>
<feature type="transmembrane region" description="Helical" evidence="5">
    <location>
        <begin position="176"/>
        <end position="196"/>
    </location>
</feature>
<reference evidence="7 8" key="1">
    <citation type="journal article" date="2014" name="Genome Biol. Evol.">
        <title>The secreted proteins of Achlya hypogyna and Thraustotheca clavata identify the ancestral oomycete secretome and reveal gene acquisitions by horizontal gene transfer.</title>
        <authorList>
            <person name="Misner I."/>
            <person name="Blouin N."/>
            <person name="Leonard G."/>
            <person name="Richards T.A."/>
            <person name="Lane C.E."/>
        </authorList>
    </citation>
    <scope>NUCLEOTIDE SEQUENCE [LARGE SCALE GENOMIC DNA]</scope>
    <source>
        <strain evidence="7 8">ATCC 48635</strain>
    </source>
</reference>
<feature type="transmembrane region" description="Helical" evidence="5">
    <location>
        <begin position="208"/>
        <end position="227"/>
    </location>
</feature>
<proteinExistence type="predicted"/>
<keyword evidence="8" id="KW-1185">Reference proteome</keyword>
<keyword evidence="4 5" id="KW-0472">Membrane</keyword>
<evidence type="ECO:0000256" key="2">
    <source>
        <dbReference type="ARBA" id="ARBA00022692"/>
    </source>
</evidence>
<comment type="caution">
    <text evidence="7">The sequence shown here is derived from an EMBL/GenBank/DDBJ whole genome shotgun (WGS) entry which is preliminary data.</text>
</comment>
<dbReference type="GO" id="GO:0016020">
    <property type="term" value="C:membrane"/>
    <property type="evidence" value="ECO:0007669"/>
    <property type="project" value="UniProtKB-SubCell"/>
</dbReference>
<evidence type="ECO:0000256" key="5">
    <source>
        <dbReference type="SAM" id="Phobius"/>
    </source>
</evidence>
<feature type="transmembrane region" description="Helical" evidence="5">
    <location>
        <begin position="413"/>
        <end position="432"/>
    </location>
</feature>
<feature type="transmembrane region" description="Helical" evidence="5">
    <location>
        <begin position="130"/>
        <end position="156"/>
    </location>
</feature>
<dbReference type="OrthoDB" id="294541at2759"/>
<organism evidence="7 8">
    <name type="scientific">Achlya hypogyna</name>
    <name type="common">Oomycete</name>
    <name type="synonym">Protoachlya hypogyna</name>
    <dbReference type="NCBI Taxonomy" id="1202772"/>
    <lineage>
        <taxon>Eukaryota</taxon>
        <taxon>Sar</taxon>
        <taxon>Stramenopiles</taxon>
        <taxon>Oomycota</taxon>
        <taxon>Saprolegniomycetes</taxon>
        <taxon>Saprolegniales</taxon>
        <taxon>Achlyaceae</taxon>
        <taxon>Achlya</taxon>
    </lineage>
</organism>
<dbReference type="PANTHER" id="PTHR16189">
    <property type="entry name" value="TRANSMEMBRANE PROTEIN 104-RELATED"/>
    <property type="match status" value="1"/>
</dbReference>
<comment type="subcellular location">
    <subcellularLocation>
        <location evidence="1">Membrane</location>
    </subcellularLocation>
</comment>
<dbReference type="Proteomes" id="UP000243579">
    <property type="component" value="Unassembled WGS sequence"/>
</dbReference>
<protein>
    <recommendedName>
        <fullName evidence="6">Amino acid transporter transmembrane domain-containing protein</fullName>
    </recommendedName>
</protein>
<evidence type="ECO:0000256" key="1">
    <source>
        <dbReference type="ARBA" id="ARBA00004370"/>
    </source>
</evidence>
<keyword evidence="2 5" id="KW-0812">Transmembrane</keyword>
<dbReference type="InterPro" id="IPR013057">
    <property type="entry name" value="AA_transpt_TM"/>
</dbReference>
<feature type="transmembrane region" description="Helical" evidence="5">
    <location>
        <begin position="242"/>
        <end position="263"/>
    </location>
</feature>
<dbReference type="AlphaFoldDB" id="A0A1V9ZL39"/>
<evidence type="ECO:0000256" key="3">
    <source>
        <dbReference type="ARBA" id="ARBA00022989"/>
    </source>
</evidence>
<evidence type="ECO:0000313" key="8">
    <source>
        <dbReference type="Proteomes" id="UP000243579"/>
    </source>
</evidence>
<sequence length="486" mass="51504">MEAPLMRGHSCQSLDTLDASAMGVKTYGSVVAVAMTLNYMVGTGCFGLPYAFATAGIGLTSIFLIVGFLGALITMNYTLEAMARAEGVIATSKTSGAMPEHRLTYRKIDFSVIGEIFAGRTGYSIVQGVLVLYCLGSLWSYASIFASSVASIFFSFVLDDSCDAYSPSASSGCMEAYYGAMAVFSIISIILVLMDLGDQATIQKILSAYRILAFALMLGTITVKLVVDGGADVSARLDARGAWAFNVHNFGAGFGPTLLALNCQYNMPDALQPLHQAKKHHARAITFSAMSMAGACYLLLGLLGALAFDNVNPLASLMWSDFTGCGNGWNACPSGRPSWFGSAVHIIVLMFPIVNVTSTFPMVGLTVGGNILTSLPKSITAPLGPARSRDLSRLIAAVPPLVLATIFKKLDAIFTFAGFFGFALGLIIPVWFQVIGTKFCRRVYGSLEAAVTPFSLPGISSLEFSTVFLFATFGVTVVALFSLVGF</sequence>
<keyword evidence="3 5" id="KW-1133">Transmembrane helix</keyword>
<feature type="transmembrane region" description="Helical" evidence="5">
    <location>
        <begin position="284"/>
        <end position="308"/>
    </location>
</feature>
<name>A0A1V9ZL39_ACHHY</name>
<feature type="domain" description="Amino acid transporter transmembrane" evidence="6">
    <location>
        <begin position="32"/>
        <end position="310"/>
    </location>
</feature>
<evidence type="ECO:0000256" key="4">
    <source>
        <dbReference type="ARBA" id="ARBA00023136"/>
    </source>
</evidence>